<evidence type="ECO:0000313" key="1">
    <source>
        <dbReference type="EMBL" id="GAD02074.1"/>
    </source>
</evidence>
<comment type="caution">
    <text evidence="1">The sequence shown here is derived from an EMBL/GenBank/DDBJ whole genome shotgun (WGS) entry which is preliminary data.</text>
</comment>
<gene>
    <name evidence="1" type="ORF">AALB_2154</name>
</gene>
<reference evidence="1" key="1">
    <citation type="journal article" date="2013" name="Genome Announc.">
        <title>Draft Genome Sequence of Agarivorans albus Strain MKT 106T, an Agarolytic Marine Bacterium.</title>
        <authorList>
            <person name="Yasuike M."/>
            <person name="Nakamura Y."/>
            <person name="Kai W."/>
            <person name="Fujiwara A."/>
            <person name="Fukui Y."/>
            <person name="Satomi M."/>
            <person name="Sano M."/>
        </authorList>
    </citation>
    <scope>NUCLEOTIDE SEQUENCE [LARGE SCALE GENOMIC DNA]</scope>
</reference>
<proteinExistence type="predicted"/>
<name>R9PL16_AGAAL</name>
<dbReference type="Proteomes" id="UP000014461">
    <property type="component" value="Unassembled WGS sequence"/>
</dbReference>
<accession>R9PL16</accession>
<protein>
    <submittedName>
        <fullName evidence="1">Uncharacterized protein</fullName>
    </submittedName>
</protein>
<dbReference type="EMBL" id="BARX01000013">
    <property type="protein sequence ID" value="GAD02074.1"/>
    <property type="molecule type" value="Genomic_DNA"/>
</dbReference>
<keyword evidence="2" id="KW-1185">Reference proteome</keyword>
<evidence type="ECO:0000313" key="2">
    <source>
        <dbReference type="Proteomes" id="UP000014461"/>
    </source>
</evidence>
<organism evidence="1 2">
    <name type="scientific">Agarivorans albus MKT 106</name>
    <dbReference type="NCBI Taxonomy" id="1331007"/>
    <lineage>
        <taxon>Bacteria</taxon>
        <taxon>Pseudomonadati</taxon>
        <taxon>Pseudomonadota</taxon>
        <taxon>Gammaproteobacteria</taxon>
        <taxon>Alteromonadales</taxon>
        <taxon>Alteromonadaceae</taxon>
        <taxon>Agarivorans</taxon>
    </lineage>
</organism>
<sequence length="40" mass="4586">MFGSITFWPNTGNCRVLKQFLLTQTKKEAEASFSLNSCWT</sequence>
<dbReference type="AlphaFoldDB" id="R9PL16"/>